<dbReference type="AlphaFoldDB" id="A0A1M6WK71"/>
<dbReference type="OrthoDB" id="2369368at2"/>
<evidence type="ECO:0000256" key="2">
    <source>
        <dbReference type="SAM" id="Phobius"/>
    </source>
</evidence>
<accession>A0A1M6WK71</accession>
<keyword evidence="2" id="KW-0812">Transmembrane</keyword>
<dbReference type="SUPFAM" id="SSF49373">
    <property type="entry name" value="Invasin/intimin cell-adhesion fragments"/>
    <property type="match status" value="4"/>
</dbReference>
<feature type="transmembrane region" description="Helical" evidence="2">
    <location>
        <begin position="21"/>
        <end position="43"/>
    </location>
</feature>
<keyword evidence="5" id="KW-1185">Reference proteome</keyword>
<feature type="domain" description="Big-1" evidence="3">
    <location>
        <begin position="191"/>
        <end position="278"/>
    </location>
</feature>
<dbReference type="Proteomes" id="UP000184016">
    <property type="component" value="Unassembled WGS sequence"/>
</dbReference>
<dbReference type="InterPro" id="IPR013783">
    <property type="entry name" value="Ig-like_fold"/>
</dbReference>
<evidence type="ECO:0000313" key="5">
    <source>
        <dbReference type="Proteomes" id="UP000184016"/>
    </source>
</evidence>
<evidence type="ECO:0000256" key="1">
    <source>
        <dbReference type="ARBA" id="ARBA00010116"/>
    </source>
</evidence>
<keyword evidence="2" id="KW-0472">Membrane</keyword>
<organism evidence="4 5">
    <name type="scientific">Alicyclobacillus tolerans</name>
    <dbReference type="NCBI Taxonomy" id="90970"/>
    <lineage>
        <taxon>Bacteria</taxon>
        <taxon>Bacillati</taxon>
        <taxon>Bacillota</taxon>
        <taxon>Bacilli</taxon>
        <taxon>Bacillales</taxon>
        <taxon>Alicyclobacillaceae</taxon>
        <taxon>Alicyclobacillus</taxon>
    </lineage>
</organism>
<dbReference type="STRING" id="1830138.SAMN05443507_12822"/>
<dbReference type="RefSeq" id="WP_072875104.1">
    <property type="nucleotide sequence ID" value="NZ_FRAF01000028.1"/>
</dbReference>
<sequence>MWKRFLRLRRGEDEKSTITGLMKMTLTVLPIVATVGGVSYVALSTRHQALTPARSFAAKIWGGTYQNASSSGGGSDGSGGGVTVTNPAPSISGVSWNTTSGASPSLTISGSNFVEGATVTLLDTTAGWQTGAQSGVTPNATWMSASSIDVSSLQGYGNGSFVFQPNDAITVEVTNPDGQDAKYDTTYPGGAVSLTLSAPQTVQEGEPVNITGSVTNNGQGLANALVNLSATGGSLDPTGAYTDSNGNYVAQYTATTTGTYTLTASADGVSQSATVQVVAPQLTISVATPSYGAQVGQTYTVSGQLTLNGQPVSNQIVTLSATGTDNGGTLLQQTVQTDANGEFSTEWTAPSDAGSVQIDAASGQQTAQTEVTVVAPQITITTNAPSSGAVSDNTYTVSGQLTLGGQPVTNQTVTLSASAGTLGSTSVTTDSQGDFSTTWTAPGTAENVTLTASVGNDAQTDTVIVVEPEMNVAISLNGTSVLHEQASSNGTTQSESEPMISGETYDLTAQVTDDSGNPLPGQTVQMSVDQGTLSEASATTDANGDISFTWTPASTQGQTSVSAQLQLTVDGLTNTVSVTVYRPQFQLVVQNNGEPTLTGATYDLYIDVMADGQSVGNATVDVSASAGSLSASSTNVGSSGSNDAIQWTAPNTEQTVTLTAETPGGTGVYSTQEPVYQPQITLTTSAPSSGAAEGGSYTVSAQVTADGQNLGTSGYPLTVNFAANEGSVSPESVTQPDSSGDFTTNWTAPNSEGNAVITATVGTTSASLTEPVVGTTPEVVDSYSVEGSVLLVNGDTLYTAGTNQIFAYNANNGTPETTYNGLPYPPVWLGEVGGLFYEYGMENSGYGGYNDDNFEVATINSQTDGVDGFGYGSSDQNYSFTPLYAAALPGEIAYSNVYATENGSYVTMHYGLTLETTNYQYPNVSLTPPASTVTYGPYFGLAAVNGNFYTVFQSSLQSYSQTSHLDWAEISPGGAVLGKGMIGSVNQGAYSPPSQDAVMAKGNGGIYITGSQGDWFLNTSNNQLTQLSTTVDNILAAGDGFTFYANLNQSTSTTIQVENANNTMSYGGVTIPGGVASAVYNNGYLFVLTNQGSILTIRP</sequence>
<dbReference type="SMART" id="SM00634">
    <property type="entry name" value="BID_1"/>
    <property type="match status" value="3"/>
</dbReference>
<dbReference type="PROSITE" id="PS51127">
    <property type="entry name" value="BIG1"/>
    <property type="match status" value="3"/>
</dbReference>
<reference evidence="5" key="1">
    <citation type="submission" date="2016-11" db="EMBL/GenBank/DDBJ databases">
        <authorList>
            <person name="Varghese N."/>
            <person name="Submissions S."/>
        </authorList>
    </citation>
    <scope>NUCLEOTIDE SEQUENCE [LARGE SCALE GENOMIC DNA]</scope>
    <source>
        <strain evidence="5">USBA-503</strain>
    </source>
</reference>
<comment type="similarity">
    <text evidence="1">Belongs to the intimin/invasin family.</text>
</comment>
<keyword evidence="2" id="KW-1133">Transmembrane helix</keyword>
<feature type="domain" description="Big-1" evidence="3">
    <location>
        <begin position="481"/>
        <end position="579"/>
    </location>
</feature>
<gene>
    <name evidence="4" type="ORF">SAMN05443507_12822</name>
</gene>
<dbReference type="Pfam" id="PF02369">
    <property type="entry name" value="Big_1"/>
    <property type="match status" value="1"/>
</dbReference>
<dbReference type="InterPro" id="IPR008964">
    <property type="entry name" value="Invasin/intimin_cell_adhesion"/>
</dbReference>
<dbReference type="Gene3D" id="2.60.40.10">
    <property type="entry name" value="Immunoglobulins"/>
    <property type="match status" value="5"/>
</dbReference>
<name>A0A1M6WK71_9BACL</name>
<evidence type="ECO:0000313" key="4">
    <source>
        <dbReference type="EMBL" id="SHK94117.1"/>
    </source>
</evidence>
<protein>
    <recommendedName>
        <fullName evidence="3">Big-1 domain-containing protein</fullName>
    </recommendedName>
</protein>
<evidence type="ECO:0000259" key="3">
    <source>
        <dbReference type="PROSITE" id="PS51127"/>
    </source>
</evidence>
<feature type="domain" description="Big-1" evidence="3">
    <location>
        <begin position="379"/>
        <end position="466"/>
    </location>
</feature>
<dbReference type="InterPro" id="IPR003344">
    <property type="entry name" value="Big_1_dom"/>
</dbReference>
<proteinExistence type="inferred from homology"/>
<dbReference type="EMBL" id="FRAF01000028">
    <property type="protein sequence ID" value="SHK94117.1"/>
    <property type="molecule type" value="Genomic_DNA"/>
</dbReference>